<organism evidence="1 2">
    <name type="scientific">Eumeta variegata</name>
    <name type="common">Bagworm moth</name>
    <name type="synonym">Eumeta japonica</name>
    <dbReference type="NCBI Taxonomy" id="151549"/>
    <lineage>
        <taxon>Eukaryota</taxon>
        <taxon>Metazoa</taxon>
        <taxon>Ecdysozoa</taxon>
        <taxon>Arthropoda</taxon>
        <taxon>Hexapoda</taxon>
        <taxon>Insecta</taxon>
        <taxon>Pterygota</taxon>
        <taxon>Neoptera</taxon>
        <taxon>Endopterygota</taxon>
        <taxon>Lepidoptera</taxon>
        <taxon>Glossata</taxon>
        <taxon>Ditrysia</taxon>
        <taxon>Tineoidea</taxon>
        <taxon>Psychidae</taxon>
        <taxon>Oiketicinae</taxon>
        <taxon>Eumeta</taxon>
    </lineage>
</organism>
<sequence length="181" mass="19978">MKQRKVNLDDVPLVLYHYMRAQLREIGLSNFCLRPRSHEYRINSVVLYIDRSRLLNFGPCPAFDSDLGRTFDSNSIPTLVLNPIPFFLNFTSESATRISSGSNEADANSGFSVSPHLEFFRVPWAPTGVGVWVGTPAPSGTRKHRRGADCGATACDRIRRSLRMRPGSVLVSGLPAGNGLV</sequence>
<dbReference type="AlphaFoldDB" id="A0A4C1UKA3"/>
<gene>
    <name evidence="1" type="ORF">EVAR_95495_1</name>
</gene>
<comment type="caution">
    <text evidence="1">The sequence shown here is derived from an EMBL/GenBank/DDBJ whole genome shotgun (WGS) entry which is preliminary data.</text>
</comment>
<accession>A0A4C1UKA3</accession>
<evidence type="ECO:0000313" key="1">
    <source>
        <dbReference type="EMBL" id="GBP26324.1"/>
    </source>
</evidence>
<keyword evidence="2" id="KW-1185">Reference proteome</keyword>
<protein>
    <submittedName>
        <fullName evidence="1">Uncharacterized protein</fullName>
    </submittedName>
</protein>
<proteinExistence type="predicted"/>
<dbReference type="EMBL" id="BGZK01000179">
    <property type="protein sequence ID" value="GBP26324.1"/>
    <property type="molecule type" value="Genomic_DNA"/>
</dbReference>
<evidence type="ECO:0000313" key="2">
    <source>
        <dbReference type="Proteomes" id="UP000299102"/>
    </source>
</evidence>
<reference evidence="1 2" key="1">
    <citation type="journal article" date="2019" name="Commun. Biol.">
        <title>The bagworm genome reveals a unique fibroin gene that provides high tensile strength.</title>
        <authorList>
            <person name="Kono N."/>
            <person name="Nakamura H."/>
            <person name="Ohtoshi R."/>
            <person name="Tomita M."/>
            <person name="Numata K."/>
            <person name="Arakawa K."/>
        </authorList>
    </citation>
    <scope>NUCLEOTIDE SEQUENCE [LARGE SCALE GENOMIC DNA]</scope>
</reference>
<dbReference type="Proteomes" id="UP000299102">
    <property type="component" value="Unassembled WGS sequence"/>
</dbReference>
<name>A0A4C1UKA3_EUMVA</name>